<dbReference type="InterPro" id="IPR003439">
    <property type="entry name" value="ABC_transporter-like_ATP-bd"/>
</dbReference>
<evidence type="ECO:0000256" key="5">
    <source>
        <dbReference type="ARBA" id="ARBA00022840"/>
    </source>
</evidence>
<dbReference type="GO" id="GO:0016887">
    <property type="term" value="F:ATP hydrolysis activity"/>
    <property type="evidence" value="ECO:0007669"/>
    <property type="project" value="InterPro"/>
</dbReference>
<keyword evidence="11" id="KW-1185">Reference proteome</keyword>
<evidence type="ECO:0000256" key="6">
    <source>
        <dbReference type="ARBA" id="ARBA00022989"/>
    </source>
</evidence>
<feature type="domain" description="ABC transporter" evidence="9">
    <location>
        <begin position="68"/>
        <end position="310"/>
    </location>
</feature>
<dbReference type="InterPro" id="IPR017871">
    <property type="entry name" value="ABC_transporter-like_CS"/>
</dbReference>
<keyword evidence="6 8" id="KW-1133">Transmembrane helix</keyword>
<dbReference type="InterPro" id="IPR013525">
    <property type="entry name" value="ABC2_TM"/>
</dbReference>
<dbReference type="Proteomes" id="UP001345219">
    <property type="component" value="Chromosome 22"/>
</dbReference>
<feature type="transmembrane region" description="Helical" evidence="8">
    <location>
        <begin position="616"/>
        <end position="638"/>
    </location>
</feature>
<evidence type="ECO:0000256" key="3">
    <source>
        <dbReference type="ARBA" id="ARBA00022692"/>
    </source>
</evidence>
<dbReference type="InterPro" id="IPR050352">
    <property type="entry name" value="ABCG_transporters"/>
</dbReference>
<evidence type="ECO:0000256" key="8">
    <source>
        <dbReference type="SAM" id="Phobius"/>
    </source>
</evidence>
<dbReference type="InterPro" id="IPR027417">
    <property type="entry name" value="P-loop_NTPase"/>
</dbReference>
<feature type="transmembrane region" description="Helical" evidence="8">
    <location>
        <begin position="527"/>
        <end position="549"/>
    </location>
</feature>
<feature type="transmembrane region" description="Helical" evidence="8">
    <location>
        <begin position="464"/>
        <end position="490"/>
    </location>
</feature>
<dbReference type="Gene3D" id="3.40.50.300">
    <property type="entry name" value="P-loop containing nucleotide triphosphate hydrolases"/>
    <property type="match status" value="1"/>
</dbReference>
<proteinExistence type="predicted"/>
<evidence type="ECO:0000313" key="10">
    <source>
        <dbReference type="EMBL" id="KAK4773565.1"/>
    </source>
</evidence>
<dbReference type="InterPro" id="IPR003593">
    <property type="entry name" value="AAA+_ATPase"/>
</dbReference>
<keyword evidence="2" id="KW-0813">Transport</keyword>
<gene>
    <name evidence="10" type="ORF">SAY87_028584</name>
</gene>
<feature type="transmembrane region" description="Helical" evidence="8">
    <location>
        <begin position="496"/>
        <end position="520"/>
    </location>
</feature>
<evidence type="ECO:0000313" key="11">
    <source>
        <dbReference type="Proteomes" id="UP001345219"/>
    </source>
</evidence>
<name>A0AAN7KV55_9MYRT</name>
<protein>
    <recommendedName>
        <fullName evidence="9">ABC transporter domain-containing protein</fullName>
    </recommendedName>
</protein>
<dbReference type="FunFam" id="3.40.50.300:FF:001409">
    <property type="entry name" value="ABC transporter G family member 23"/>
    <property type="match status" value="1"/>
</dbReference>
<organism evidence="10 11">
    <name type="scientific">Trapa incisa</name>
    <dbReference type="NCBI Taxonomy" id="236973"/>
    <lineage>
        <taxon>Eukaryota</taxon>
        <taxon>Viridiplantae</taxon>
        <taxon>Streptophyta</taxon>
        <taxon>Embryophyta</taxon>
        <taxon>Tracheophyta</taxon>
        <taxon>Spermatophyta</taxon>
        <taxon>Magnoliopsida</taxon>
        <taxon>eudicotyledons</taxon>
        <taxon>Gunneridae</taxon>
        <taxon>Pentapetalae</taxon>
        <taxon>rosids</taxon>
        <taxon>malvids</taxon>
        <taxon>Myrtales</taxon>
        <taxon>Lythraceae</taxon>
        <taxon>Trapa</taxon>
    </lineage>
</organism>
<evidence type="ECO:0000256" key="4">
    <source>
        <dbReference type="ARBA" id="ARBA00022741"/>
    </source>
</evidence>
<sequence length="646" mass="72825">MAACFHPNGHLEEEDLTVLFSTSNSPEESASPSSSYYHSPPPLLTSDLCKPAHELAVRGLSYSVGSETAIGKLVFRKTESVRILKSVSFVARSSEILAVVGPSGTGKSTLIRTIAGRVRDSGFDPKCISIDYRRVTGPNQLRKICGFVSQEDNLLPLLTVKETLMYEARFRLREMGQREKEERVESLMQELGLAQVADTFVGDDEIRGISGGERKRVSIGVDIIHDPQVLLLDEPTSGLDSKSALQVIELLSSMAKQKQRIVIISIHQPSYRILRYISNYLVLSRGSVVHDGTLRSLERTISQLGLEVPPQLNALEFAMEILPKLEESYQTNKSSPALRHKEAFSYPTWPDLCNSDKLQERRPYFIDTSEVGSLCSRFWKVIYRTKQLLLARTMQAIVGGFGLGSVYVKVRNNEGGVAERLGLFAFSLSFLLSSTVEALPIYLQERRVLMKESSRGAYRISSYMIANTIVFLPVLFAVALLFSVPVYWIVGLNPSMAAFAFFSCVVWVIVLMASSLVLFLSAVSPDFISGNSLICTVLGAFFLFSGYFIPKESIPRYWIFMYYVSLYRYPLDSLLTNEYWSERERCFKWDMGEVPRCVLTGQDVLRSRGLDWDGRWVNVGIMLGFFVLYRVLCWLILIRRAWKTTI</sequence>
<dbReference type="GO" id="GO:0005524">
    <property type="term" value="F:ATP binding"/>
    <property type="evidence" value="ECO:0007669"/>
    <property type="project" value="UniProtKB-KW"/>
</dbReference>
<dbReference type="SMART" id="SM00382">
    <property type="entry name" value="AAA"/>
    <property type="match status" value="1"/>
</dbReference>
<dbReference type="GO" id="GO:0016020">
    <property type="term" value="C:membrane"/>
    <property type="evidence" value="ECO:0007669"/>
    <property type="project" value="UniProtKB-SubCell"/>
</dbReference>
<dbReference type="PANTHER" id="PTHR48041">
    <property type="entry name" value="ABC TRANSPORTER G FAMILY MEMBER 28"/>
    <property type="match status" value="1"/>
</dbReference>
<dbReference type="SUPFAM" id="SSF52540">
    <property type="entry name" value="P-loop containing nucleoside triphosphate hydrolases"/>
    <property type="match status" value="1"/>
</dbReference>
<accession>A0AAN7KV55</accession>
<evidence type="ECO:0000259" key="9">
    <source>
        <dbReference type="PROSITE" id="PS50893"/>
    </source>
</evidence>
<keyword evidence="7 8" id="KW-0472">Membrane</keyword>
<dbReference type="Pfam" id="PF00005">
    <property type="entry name" value="ABC_tran"/>
    <property type="match status" value="1"/>
</dbReference>
<dbReference type="PROSITE" id="PS50893">
    <property type="entry name" value="ABC_TRANSPORTER_2"/>
    <property type="match status" value="1"/>
</dbReference>
<feature type="transmembrane region" description="Helical" evidence="8">
    <location>
        <begin position="420"/>
        <end position="443"/>
    </location>
</feature>
<dbReference type="AlphaFoldDB" id="A0AAN7KV55"/>
<dbReference type="PANTHER" id="PTHR48041:SF51">
    <property type="entry name" value="ABC TRANSPORTER G FAMILY MEMBER 23"/>
    <property type="match status" value="1"/>
</dbReference>
<dbReference type="GO" id="GO:0140359">
    <property type="term" value="F:ABC-type transporter activity"/>
    <property type="evidence" value="ECO:0007669"/>
    <property type="project" value="InterPro"/>
</dbReference>
<keyword evidence="3 8" id="KW-0812">Transmembrane</keyword>
<evidence type="ECO:0000256" key="7">
    <source>
        <dbReference type="ARBA" id="ARBA00023136"/>
    </source>
</evidence>
<dbReference type="PROSITE" id="PS00211">
    <property type="entry name" value="ABC_TRANSPORTER_1"/>
    <property type="match status" value="1"/>
</dbReference>
<keyword evidence="4" id="KW-0547">Nucleotide-binding</keyword>
<evidence type="ECO:0000256" key="1">
    <source>
        <dbReference type="ARBA" id="ARBA00004141"/>
    </source>
</evidence>
<dbReference type="EMBL" id="JAXIOK010000004">
    <property type="protein sequence ID" value="KAK4773565.1"/>
    <property type="molecule type" value="Genomic_DNA"/>
</dbReference>
<comment type="subcellular location">
    <subcellularLocation>
        <location evidence="1">Membrane</location>
        <topology evidence="1">Multi-pass membrane protein</topology>
    </subcellularLocation>
</comment>
<comment type="caution">
    <text evidence="10">The sequence shown here is derived from an EMBL/GenBank/DDBJ whole genome shotgun (WGS) entry which is preliminary data.</text>
</comment>
<dbReference type="Pfam" id="PF01061">
    <property type="entry name" value="ABC2_membrane"/>
    <property type="match status" value="1"/>
</dbReference>
<evidence type="ECO:0000256" key="2">
    <source>
        <dbReference type="ARBA" id="ARBA00022448"/>
    </source>
</evidence>
<keyword evidence="5" id="KW-0067">ATP-binding</keyword>
<reference evidence="10 11" key="1">
    <citation type="journal article" date="2023" name="Hortic Res">
        <title>Pangenome of water caltrop reveals structural variations and asymmetric subgenome divergence after allopolyploidization.</title>
        <authorList>
            <person name="Zhang X."/>
            <person name="Chen Y."/>
            <person name="Wang L."/>
            <person name="Yuan Y."/>
            <person name="Fang M."/>
            <person name="Shi L."/>
            <person name="Lu R."/>
            <person name="Comes H.P."/>
            <person name="Ma Y."/>
            <person name="Chen Y."/>
            <person name="Huang G."/>
            <person name="Zhou Y."/>
            <person name="Zheng Z."/>
            <person name="Qiu Y."/>
        </authorList>
    </citation>
    <scope>NUCLEOTIDE SEQUENCE [LARGE SCALE GENOMIC DNA]</scope>
    <source>
        <tissue evidence="10">Roots</tissue>
    </source>
</reference>